<evidence type="ECO:0000313" key="12">
    <source>
        <dbReference type="Proteomes" id="UP000244896"/>
    </source>
</evidence>
<dbReference type="InterPro" id="IPR000412">
    <property type="entry name" value="ABC_2_transport"/>
</dbReference>
<dbReference type="GO" id="GO:0015920">
    <property type="term" value="P:lipopolysaccharide transport"/>
    <property type="evidence" value="ECO:0007669"/>
    <property type="project" value="TreeGrafter"/>
</dbReference>
<evidence type="ECO:0000259" key="10">
    <source>
        <dbReference type="PROSITE" id="PS51012"/>
    </source>
</evidence>
<name>A0A2U8E0N9_9BACT</name>
<dbReference type="PIRSF" id="PIRSF006648">
    <property type="entry name" value="DrrB"/>
    <property type="match status" value="1"/>
</dbReference>
<dbReference type="InterPro" id="IPR013525">
    <property type="entry name" value="ABC2_TM"/>
</dbReference>
<feature type="domain" description="ABC transmembrane type-2" evidence="10">
    <location>
        <begin position="30"/>
        <end position="248"/>
    </location>
</feature>
<comment type="similarity">
    <text evidence="2 9">Belongs to the ABC-2 integral membrane protein family.</text>
</comment>
<evidence type="ECO:0000256" key="3">
    <source>
        <dbReference type="ARBA" id="ARBA00022448"/>
    </source>
</evidence>
<dbReference type="RefSeq" id="WP_108824235.1">
    <property type="nucleotide sequence ID" value="NZ_CP023004.1"/>
</dbReference>
<evidence type="ECO:0000256" key="6">
    <source>
        <dbReference type="ARBA" id="ARBA00022692"/>
    </source>
</evidence>
<evidence type="ECO:0000256" key="8">
    <source>
        <dbReference type="ARBA" id="ARBA00023136"/>
    </source>
</evidence>
<dbReference type="OrthoDB" id="9794365at2"/>
<feature type="transmembrane region" description="Helical" evidence="9">
    <location>
        <begin position="29"/>
        <end position="49"/>
    </location>
</feature>
<comment type="subcellular location">
    <subcellularLocation>
        <location evidence="1">Cell inner membrane</location>
        <topology evidence="1">Multi-pass membrane protein</topology>
    </subcellularLocation>
    <subcellularLocation>
        <location evidence="9">Cell membrane</location>
        <topology evidence="9">Multi-pass membrane protein</topology>
    </subcellularLocation>
</comment>
<dbReference type="GO" id="GO:0140359">
    <property type="term" value="F:ABC-type transporter activity"/>
    <property type="evidence" value="ECO:0007669"/>
    <property type="project" value="InterPro"/>
</dbReference>
<keyword evidence="3 9" id="KW-0813">Transport</keyword>
<dbReference type="PROSITE" id="PS51012">
    <property type="entry name" value="ABC_TM2"/>
    <property type="match status" value="1"/>
</dbReference>
<keyword evidence="6 9" id="KW-0812">Transmembrane</keyword>
<evidence type="ECO:0000256" key="5">
    <source>
        <dbReference type="ARBA" id="ARBA00022519"/>
    </source>
</evidence>
<feature type="transmembrane region" description="Helical" evidence="9">
    <location>
        <begin position="61"/>
        <end position="81"/>
    </location>
</feature>
<evidence type="ECO:0000256" key="9">
    <source>
        <dbReference type="RuleBase" id="RU361157"/>
    </source>
</evidence>
<dbReference type="Proteomes" id="UP000244896">
    <property type="component" value="Chromosome"/>
</dbReference>
<keyword evidence="5" id="KW-0997">Cell inner membrane</keyword>
<dbReference type="PANTHER" id="PTHR30413">
    <property type="entry name" value="INNER MEMBRANE TRANSPORT PERMEASE"/>
    <property type="match status" value="1"/>
</dbReference>
<evidence type="ECO:0000256" key="2">
    <source>
        <dbReference type="ARBA" id="ARBA00007783"/>
    </source>
</evidence>
<keyword evidence="8 9" id="KW-0472">Membrane</keyword>
<dbReference type="PANTHER" id="PTHR30413:SF8">
    <property type="entry name" value="TRANSPORT PERMEASE PROTEIN"/>
    <property type="match status" value="1"/>
</dbReference>
<protein>
    <recommendedName>
        <fullName evidence="9">Transport permease protein</fullName>
    </recommendedName>
</protein>
<dbReference type="Pfam" id="PF01061">
    <property type="entry name" value="ABC2_membrane"/>
    <property type="match status" value="1"/>
</dbReference>
<feature type="transmembrane region" description="Helical" evidence="9">
    <location>
        <begin position="101"/>
        <end position="131"/>
    </location>
</feature>
<evidence type="ECO:0000256" key="4">
    <source>
        <dbReference type="ARBA" id="ARBA00022475"/>
    </source>
</evidence>
<feature type="transmembrane region" description="Helical" evidence="9">
    <location>
        <begin position="137"/>
        <end position="156"/>
    </location>
</feature>
<dbReference type="KEGG" id="elut:CKA38_03415"/>
<proteinExistence type="inferred from homology"/>
<sequence length="258" mass="29064">MWVSTLKRYAGIVFYRTLAGIKSEGRQNYLGYLWFLLEPMLSTLVLYIAFSQITGKGGPEYVVFLILGMITWQWFESSCMLGATAIKAKYGVLTQFNLPKYIFPIVSIMVNTWKFLCVFVVILVTAAVFGYSPNFHYVYLPGLMLLQLLLIIGVTLPLTIGATLMNDLLTVVSSIFRLLFFMSGIFFDASLVPENLKSLFYANPMAVFIESYRAVVIHNQPPQMTHLAEAGLVSVAFLVLGMILHAYYDKKILKLTNA</sequence>
<feature type="transmembrane region" description="Helical" evidence="9">
    <location>
        <begin position="168"/>
        <end position="187"/>
    </location>
</feature>
<dbReference type="EMBL" id="CP023004">
    <property type="protein sequence ID" value="AWI08427.1"/>
    <property type="molecule type" value="Genomic_DNA"/>
</dbReference>
<feature type="transmembrane region" description="Helical" evidence="9">
    <location>
        <begin position="227"/>
        <end position="248"/>
    </location>
</feature>
<evidence type="ECO:0000313" key="11">
    <source>
        <dbReference type="EMBL" id="AWI08427.1"/>
    </source>
</evidence>
<reference evidence="11 12" key="1">
    <citation type="journal article" date="2018" name="Syst. Appl. Microbiol.">
        <title>Ereboglobus luteus gen. nov. sp. nov. from cockroach guts, and new insights into the oxygen relationship of the genera Opitutus and Didymococcus (Verrucomicrobia: Opitutaceae).</title>
        <authorList>
            <person name="Tegtmeier D."/>
            <person name="Belitz A."/>
            <person name="Radek R."/>
            <person name="Heimerl T."/>
            <person name="Brune A."/>
        </authorList>
    </citation>
    <scope>NUCLEOTIDE SEQUENCE [LARGE SCALE GENOMIC DNA]</scope>
    <source>
        <strain evidence="11 12">Ho45</strain>
    </source>
</reference>
<accession>A0A2U8E0N9</accession>
<evidence type="ECO:0000256" key="7">
    <source>
        <dbReference type="ARBA" id="ARBA00022989"/>
    </source>
</evidence>
<evidence type="ECO:0000256" key="1">
    <source>
        <dbReference type="ARBA" id="ARBA00004429"/>
    </source>
</evidence>
<dbReference type="InterPro" id="IPR047817">
    <property type="entry name" value="ABC2_TM_bact-type"/>
</dbReference>
<keyword evidence="4 9" id="KW-1003">Cell membrane</keyword>
<keyword evidence="12" id="KW-1185">Reference proteome</keyword>
<dbReference type="AlphaFoldDB" id="A0A2U8E0N9"/>
<gene>
    <name evidence="11" type="ORF">CKA38_03415</name>
</gene>
<organism evidence="11 12">
    <name type="scientific">Ereboglobus luteus</name>
    <dbReference type="NCBI Taxonomy" id="1796921"/>
    <lineage>
        <taxon>Bacteria</taxon>
        <taxon>Pseudomonadati</taxon>
        <taxon>Verrucomicrobiota</taxon>
        <taxon>Opitutia</taxon>
        <taxon>Opitutales</taxon>
        <taxon>Opitutaceae</taxon>
        <taxon>Ereboglobus</taxon>
    </lineage>
</organism>
<keyword evidence="7 9" id="KW-1133">Transmembrane helix</keyword>
<dbReference type="GO" id="GO:0043190">
    <property type="term" value="C:ATP-binding cassette (ABC) transporter complex"/>
    <property type="evidence" value="ECO:0007669"/>
    <property type="project" value="InterPro"/>
</dbReference>